<dbReference type="EMBL" id="RSAA01000035">
    <property type="protein sequence ID" value="RRO12983.1"/>
    <property type="molecule type" value="Genomic_DNA"/>
</dbReference>
<organism evidence="2 3">
    <name type="scientific">Saccharopolyspora rhizosphaerae</name>
    <dbReference type="NCBI Taxonomy" id="2492662"/>
    <lineage>
        <taxon>Bacteria</taxon>
        <taxon>Bacillati</taxon>
        <taxon>Actinomycetota</taxon>
        <taxon>Actinomycetes</taxon>
        <taxon>Pseudonocardiales</taxon>
        <taxon>Pseudonocardiaceae</taxon>
        <taxon>Saccharopolyspora</taxon>
    </lineage>
</organism>
<protein>
    <submittedName>
        <fullName evidence="2">ESX-1 secretion-associated protein</fullName>
    </submittedName>
</protein>
<gene>
    <name evidence="2" type="ORF">EIL87_25295</name>
</gene>
<dbReference type="InterPro" id="IPR022536">
    <property type="entry name" value="EspC"/>
</dbReference>
<dbReference type="OrthoDB" id="3697448at2"/>
<accession>A0A426JIM6</accession>
<name>A0A426JIM6_9PSEU</name>
<evidence type="ECO:0000256" key="1">
    <source>
        <dbReference type="SAM" id="MobiDB-lite"/>
    </source>
</evidence>
<proteinExistence type="predicted"/>
<feature type="region of interest" description="Disordered" evidence="1">
    <location>
        <begin position="83"/>
        <end position="102"/>
    </location>
</feature>
<comment type="caution">
    <text evidence="2">The sequence shown here is derived from an EMBL/GenBank/DDBJ whole genome shotgun (WGS) entry which is preliminary data.</text>
</comment>
<keyword evidence="3" id="KW-1185">Reference proteome</keyword>
<evidence type="ECO:0000313" key="3">
    <source>
        <dbReference type="Proteomes" id="UP000274515"/>
    </source>
</evidence>
<reference evidence="2 3" key="1">
    <citation type="submission" date="2018-11" db="EMBL/GenBank/DDBJ databases">
        <title>Saccharopolyspora rhizosphaerae sp. nov., an actinomycete isolated from rhizosphere soil in Thailand.</title>
        <authorList>
            <person name="Intra B."/>
            <person name="Euanorasetr J."/>
            <person name="Take A."/>
            <person name="Inahashi Y."/>
            <person name="Mori M."/>
            <person name="Panbangred W."/>
            <person name="Matsumoto A."/>
        </authorList>
    </citation>
    <scope>NUCLEOTIDE SEQUENCE [LARGE SCALE GENOMIC DNA]</scope>
    <source>
        <strain evidence="2 3">H219</strain>
    </source>
</reference>
<dbReference type="Proteomes" id="UP000274515">
    <property type="component" value="Unassembled WGS sequence"/>
</dbReference>
<sequence>MADEMNVVVEDLRAHASKVEGVVDQLNTAVDASQQVSMDNDAYGVLCRPFAWMIDLAEQNGVDALREAVTSMQRIAEDVRATAEDYQQVDDGGSELMSGVRP</sequence>
<dbReference type="AlphaFoldDB" id="A0A426JIM6"/>
<dbReference type="RefSeq" id="WP_125093070.1">
    <property type="nucleotide sequence ID" value="NZ_RSAA01000035.1"/>
</dbReference>
<dbReference type="Pfam" id="PF10824">
    <property type="entry name" value="T7SS_ESX_EspC"/>
    <property type="match status" value="1"/>
</dbReference>
<dbReference type="GO" id="GO:0009306">
    <property type="term" value="P:protein secretion"/>
    <property type="evidence" value="ECO:0007669"/>
    <property type="project" value="InterPro"/>
</dbReference>
<evidence type="ECO:0000313" key="2">
    <source>
        <dbReference type="EMBL" id="RRO12983.1"/>
    </source>
</evidence>